<dbReference type="PROSITE" id="PS51724">
    <property type="entry name" value="SPOR"/>
    <property type="match status" value="2"/>
</dbReference>
<feature type="region of interest" description="Disordered" evidence="1">
    <location>
        <begin position="59"/>
        <end position="130"/>
    </location>
</feature>
<feature type="domain" description="SPOR" evidence="3">
    <location>
        <begin position="134"/>
        <end position="214"/>
    </location>
</feature>
<feature type="compositionally biased region" description="Pro residues" evidence="1">
    <location>
        <begin position="97"/>
        <end position="113"/>
    </location>
</feature>
<evidence type="ECO:0000256" key="1">
    <source>
        <dbReference type="SAM" id="MobiDB-lite"/>
    </source>
</evidence>
<evidence type="ECO:0000313" key="5">
    <source>
        <dbReference type="Proteomes" id="UP000249046"/>
    </source>
</evidence>
<dbReference type="InterPro" id="IPR052521">
    <property type="entry name" value="Cell_div_SPOR-domain"/>
</dbReference>
<dbReference type="Pfam" id="PF05036">
    <property type="entry name" value="SPOR"/>
    <property type="match status" value="2"/>
</dbReference>
<name>A0A2W5MFP2_9GAMM</name>
<dbReference type="GO" id="GO:0032506">
    <property type="term" value="P:cytokinetic process"/>
    <property type="evidence" value="ECO:0007669"/>
    <property type="project" value="TreeGrafter"/>
</dbReference>
<feature type="transmembrane region" description="Helical" evidence="2">
    <location>
        <begin position="9"/>
        <end position="27"/>
    </location>
</feature>
<dbReference type="SUPFAM" id="SSF110997">
    <property type="entry name" value="Sporulation related repeat"/>
    <property type="match status" value="2"/>
</dbReference>
<sequence length="309" mass="31991">MDISLKQRLLGAAVLIALAIIFVPMFLSGSGPKQESETVSLQIPPAPDREFQTRVLPVEPAVPTPSPSSNPPAADPTPAPPSDALATVDIPRRTEPPAEPAATTPPAPAPTPAAPAAATPDRTAPASPAAATGIAANGRYFVHLGDYGNAKNADDLVAGLKRGGFVAFAEPSAFQGKQTTRVRVGPYADRAAAEAARLRIAGTGVKAPSKIVESSTDAVADAPATAVAPARAGGWAVQLGAFKTREEADKLRERLRGAQFAAFVDQTSSNGQTLWRVRAGPEAGRDGATRLRDRIKEKLKLDGLVVTQP</sequence>
<feature type="compositionally biased region" description="Low complexity" evidence="1">
    <location>
        <begin position="114"/>
        <end position="130"/>
    </location>
</feature>
<dbReference type="Proteomes" id="UP000249046">
    <property type="component" value="Unassembled WGS sequence"/>
</dbReference>
<feature type="compositionally biased region" description="Pro residues" evidence="1">
    <location>
        <begin position="60"/>
        <end position="81"/>
    </location>
</feature>
<feature type="domain" description="SPOR" evidence="3">
    <location>
        <begin position="229"/>
        <end position="308"/>
    </location>
</feature>
<dbReference type="GO" id="GO:0032153">
    <property type="term" value="C:cell division site"/>
    <property type="evidence" value="ECO:0007669"/>
    <property type="project" value="TreeGrafter"/>
</dbReference>
<evidence type="ECO:0000313" key="4">
    <source>
        <dbReference type="EMBL" id="PZQ18687.1"/>
    </source>
</evidence>
<dbReference type="InterPro" id="IPR007730">
    <property type="entry name" value="SPOR-like_dom"/>
</dbReference>
<dbReference type="PANTHER" id="PTHR38687">
    <property type="entry name" value="CELL DIVISION PROTEIN DEDD-RELATED"/>
    <property type="match status" value="1"/>
</dbReference>
<keyword evidence="2" id="KW-0812">Transmembrane</keyword>
<dbReference type="InterPro" id="IPR036680">
    <property type="entry name" value="SPOR-like_sf"/>
</dbReference>
<protein>
    <submittedName>
        <fullName evidence="4">SPOR domain-containing protein</fullName>
    </submittedName>
</protein>
<dbReference type="AlphaFoldDB" id="A0A2W5MFP2"/>
<keyword evidence="2" id="KW-1133">Transmembrane helix</keyword>
<dbReference type="PANTHER" id="PTHR38687:SF1">
    <property type="entry name" value="CELL DIVISION PROTEIN DEDD"/>
    <property type="match status" value="1"/>
</dbReference>
<dbReference type="GO" id="GO:0042834">
    <property type="term" value="F:peptidoglycan binding"/>
    <property type="evidence" value="ECO:0007669"/>
    <property type="project" value="InterPro"/>
</dbReference>
<evidence type="ECO:0000259" key="3">
    <source>
        <dbReference type="PROSITE" id="PS51724"/>
    </source>
</evidence>
<gene>
    <name evidence="4" type="ORF">DI564_05195</name>
</gene>
<keyword evidence="2" id="KW-0472">Membrane</keyword>
<dbReference type="GO" id="GO:0030428">
    <property type="term" value="C:cell septum"/>
    <property type="evidence" value="ECO:0007669"/>
    <property type="project" value="TreeGrafter"/>
</dbReference>
<proteinExistence type="predicted"/>
<evidence type="ECO:0000256" key="2">
    <source>
        <dbReference type="SAM" id="Phobius"/>
    </source>
</evidence>
<reference evidence="4 5" key="1">
    <citation type="submission" date="2017-08" db="EMBL/GenBank/DDBJ databases">
        <title>Infants hospitalized years apart are colonized by the same room-sourced microbial strains.</title>
        <authorList>
            <person name="Brooks B."/>
            <person name="Olm M.R."/>
            <person name="Firek B.A."/>
            <person name="Baker R."/>
            <person name="Thomas B.C."/>
            <person name="Morowitz M.J."/>
            <person name="Banfield J.F."/>
        </authorList>
    </citation>
    <scope>NUCLEOTIDE SEQUENCE [LARGE SCALE GENOMIC DNA]</scope>
    <source>
        <strain evidence="4">S2_005_003_R2_42</strain>
    </source>
</reference>
<organism evidence="4 5">
    <name type="scientific">Rhodanobacter denitrificans</name>
    <dbReference type="NCBI Taxonomy" id="666685"/>
    <lineage>
        <taxon>Bacteria</taxon>
        <taxon>Pseudomonadati</taxon>
        <taxon>Pseudomonadota</taxon>
        <taxon>Gammaproteobacteria</taxon>
        <taxon>Lysobacterales</taxon>
        <taxon>Rhodanobacteraceae</taxon>
        <taxon>Rhodanobacter</taxon>
    </lineage>
</organism>
<accession>A0A2W5MFP2</accession>
<dbReference type="EMBL" id="QFPO01000003">
    <property type="protein sequence ID" value="PZQ18687.1"/>
    <property type="molecule type" value="Genomic_DNA"/>
</dbReference>
<comment type="caution">
    <text evidence="4">The sequence shown here is derived from an EMBL/GenBank/DDBJ whole genome shotgun (WGS) entry which is preliminary data.</text>
</comment>
<dbReference type="Gene3D" id="3.30.70.1070">
    <property type="entry name" value="Sporulation related repeat"/>
    <property type="match status" value="2"/>
</dbReference>